<feature type="compositionally biased region" description="Low complexity" evidence="1">
    <location>
        <begin position="239"/>
        <end position="248"/>
    </location>
</feature>
<dbReference type="EMBL" id="MVGC01000322">
    <property type="protein sequence ID" value="RJE20281.1"/>
    <property type="molecule type" value="Genomic_DNA"/>
</dbReference>
<feature type="region of interest" description="Disordered" evidence="1">
    <location>
        <begin position="222"/>
        <end position="248"/>
    </location>
</feature>
<accession>A0A3A2ZTF9</accession>
<protein>
    <submittedName>
        <fullName evidence="2">Uncharacterized protein</fullName>
    </submittedName>
</protein>
<dbReference type="OrthoDB" id="4469984at2759"/>
<sequence length="248" mass="28045">MVSTNDYLDITQNEANGITLTTNSDDPKCSCQPAPKKPYYKSPPPIEAILQGPEKDQVRQLSQAGIDLDITFLPVEQLVILREIIPGPNPYEKSCKTYIQLNRENSTFVNIQGLRDNSIRLTVRIDKAGKYLKPQQKYLCYWPDLGESKLYNDLVLCDWPQMTLSLQIPEPRAKEWKTVALILRTFGRISNSTWDWFVALEDPPTVAGLDWEAIEMEIRREEAEDCDTSVDEGHGSGSGSAMSSFELV</sequence>
<dbReference type="STRING" id="2070753.A0A3A2ZTF9"/>
<gene>
    <name evidence="2" type="ORF">PHISCL_07390</name>
</gene>
<proteinExistence type="predicted"/>
<keyword evidence="3" id="KW-1185">Reference proteome</keyword>
<comment type="caution">
    <text evidence="2">The sequence shown here is derived from an EMBL/GenBank/DDBJ whole genome shotgun (WGS) entry which is preliminary data.</text>
</comment>
<evidence type="ECO:0000313" key="3">
    <source>
        <dbReference type="Proteomes" id="UP000266188"/>
    </source>
</evidence>
<reference evidence="3" key="1">
    <citation type="submission" date="2017-02" db="EMBL/GenBank/DDBJ databases">
        <authorList>
            <person name="Tafer H."/>
            <person name="Lopandic K."/>
        </authorList>
    </citation>
    <scope>NUCLEOTIDE SEQUENCE [LARGE SCALE GENOMIC DNA]</scope>
    <source>
        <strain evidence="3">CBS 366.77</strain>
    </source>
</reference>
<name>A0A3A2ZTF9_9EURO</name>
<organism evidence="2 3">
    <name type="scientific">Aspergillus sclerotialis</name>
    <dbReference type="NCBI Taxonomy" id="2070753"/>
    <lineage>
        <taxon>Eukaryota</taxon>
        <taxon>Fungi</taxon>
        <taxon>Dikarya</taxon>
        <taxon>Ascomycota</taxon>
        <taxon>Pezizomycotina</taxon>
        <taxon>Eurotiomycetes</taxon>
        <taxon>Eurotiomycetidae</taxon>
        <taxon>Eurotiales</taxon>
        <taxon>Aspergillaceae</taxon>
        <taxon>Aspergillus</taxon>
        <taxon>Aspergillus subgen. Polypaecilum</taxon>
    </lineage>
</organism>
<evidence type="ECO:0000256" key="1">
    <source>
        <dbReference type="SAM" id="MobiDB-lite"/>
    </source>
</evidence>
<dbReference type="AlphaFoldDB" id="A0A3A2ZTF9"/>
<evidence type="ECO:0000313" key="2">
    <source>
        <dbReference type="EMBL" id="RJE20281.1"/>
    </source>
</evidence>
<dbReference type="Proteomes" id="UP000266188">
    <property type="component" value="Unassembled WGS sequence"/>
</dbReference>